<evidence type="ECO:0000256" key="1">
    <source>
        <dbReference type="SAM" id="Phobius"/>
    </source>
</evidence>
<protein>
    <submittedName>
        <fullName evidence="2">Uncharacterized protein</fullName>
    </submittedName>
</protein>
<dbReference type="Proteomes" id="UP000634229">
    <property type="component" value="Unassembled WGS sequence"/>
</dbReference>
<sequence length="47" mass="4912">MSHRRLTPADRAVPWCFRAARAGVIPAAMLGVPAAVVALCVVGEPAR</sequence>
<evidence type="ECO:0000313" key="2">
    <source>
        <dbReference type="EMBL" id="MBL1098409.1"/>
    </source>
</evidence>
<evidence type="ECO:0000313" key="3">
    <source>
        <dbReference type="Proteomes" id="UP000634229"/>
    </source>
</evidence>
<keyword evidence="1" id="KW-0812">Transmembrane</keyword>
<comment type="caution">
    <text evidence="2">The sequence shown here is derived from an EMBL/GenBank/DDBJ whole genome shotgun (WGS) entry which is preliminary data.</text>
</comment>
<organism evidence="2 3">
    <name type="scientific">Streptomyces coffeae</name>
    <dbReference type="NCBI Taxonomy" id="621382"/>
    <lineage>
        <taxon>Bacteria</taxon>
        <taxon>Bacillati</taxon>
        <taxon>Actinomycetota</taxon>
        <taxon>Actinomycetes</taxon>
        <taxon>Kitasatosporales</taxon>
        <taxon>Streptomycetaceae</taxon>
        <taxon>Streptomyces</taxon>
    </lineage>
</organism>
<proteinExistence type="predicted"/>
<keyword evidence="1" id="KW-0472">Membrane</keyword>
<dbReference type="EMBL" id="JAERRF010000009">
    <property type="protein sequence ID" value="MBL1098409.1"/>
    <property type="molecule type" value="Genomic_DNA"/>
</dbReference>
<name>A0ABS1NEK3_9ACTN</name>
<keyword evidence="3" id="KW-1185">Reference proteome</keyword>
<reference evidence="2 3" key="1">
    <citation type="submission" date="2021-01" db="EMBL/GenBank/DDBJ databases">
        <title>WGS of actinomycetes isolated from Thailand.</title>
        <authorList>
            <person name="Thawai C."/>
        </authorList>
    </citation>
    <scope>NUCLEOTIDE SEQUENCE [LARGE SCALE GENOMIC DNA]</scope>
    <source>
        <strain evidence="2 3">CA1R205</strain>
    </source>
</reference>
<feature type="transmembrane region" description="Helical" evidence="1">
    <location>
        <begin position="20"/>
        <end position="42"/>
    </location>
</feature>
<dbReference type="RefSeq" id="WP_201875826.1">
    <property type="nucleotide sequence ID" value="NZ_JAERRF010000009.1"/>
</dbReference>
<gene>
    <name evidence="2" type="ORF">JK363_17405</name>
</gene>
<accession>A0ABS1NEK3</accession>
<keyword evidence="1" id="KW-1133">Transmembrane helix</keyword>